<dbReference type="PROSITE" id="PS50010">
    <property type="entry name" value="DH_2"/>
    <property type="match status" value="1"/>
</dbReference>
<feature type="region of interest" description="Disordered" evidence="2">
    <location>
        <begin position="1"/>
        <end position="114"/>
    </location>
</feature>
<dbReference type="GO" id="GO:0051496">
    <property type="term" value="P:positive regulation of stress fiber assembly"/>
    <property type="evidence" value="ECO:0007669"/>
    <property type="project" value="TreeGrafter"/>
</dbReference>
<feature type="compositionally biased region" description="Low complexity" evidence="2">
    <location>
        <begin position="67"/>
        <end position="77"/>
    </location>
</feature>
<gene>
    <name evidence="4" type="ORF">GBAR_LOCUS6409</name>
</gene>
<evidence type="ECO:0000313" key="5">
    <source>
        <dbReference type="Proteomes" id="UP001174909"/>
    </source>
</evidence>
<dbReference type="GO" id="GO:0005085">
    <property type="term" value="F:guanyl-nucleotide exchange factor activity"/>
    <property type="evidence" value="ECO:0007669"/>
    <property type="project" value="UniProtKB-KW"/>
</dbReference>
<keyword evidence="1" id="KW-0344">Guanine-nucleotide releasing factor</keyword>
<proteinExistence type="predicted"/>
<feature type="compositionally biased region" description="Low complexity" evidence="2">
    <location>
        <begin position="1111"/>
        <end position="1125"/>
    </location>
</feature>
<dbReference type="FunFam" id="1.20.900.10:FF:000003">
    <property type="entry name" value="Rho guanine nucleotide exchange factor 10 like"/>
    <property type="match status" value="1"/>
</dbReference>
<dbReference type="Pfam" id="PF00621">
    <property type="entry name" value="RhoGEF"/>
    <property type="match status" value="1"/>
</dbReference>
<feature type="region of interest" description="Disordered" evidence="2">
    <location>
        <begin position="1042"/>
        <end position="1233"/>
    </location>
</feature>
<dbReference type="CDD" id="cd00160">
    <property type="entry name" value="RhoGEF"/>
    <property type="match status" value="1"/>
</dbReference>
<evidence type="ECO:0000259" key="3">
    <source>
        <dbReference type="PROSITE" id="PS50010"/>
    </source>
</evidence>
<dbReference type="SUPFAM" id="SSF48065">
    <property type="entry name" value="DBL homology domain (DH-domain)"/>
    <property type="match status" value="1"/>
</dbReference>
<keyword evidence="5" id="KW-1185">Reference proteome</keyword>
<evidence type="ECO:0000313" key="4">
    <source>
        <dbReference type="EMBL" id="CAI8009583.1"/>
    </source>
</evidence>
<dbReference type="SMART" id="SM00325">
    <property type="entry name" value="RhoGEF"/>
    <property type="match status" value="1"/>
</dbReference>
<feature type="compositionally biased region" description="Polar residues" evidence="2">
    <location>
        <begin position="1126"/>
        <end position="1135"/>
    </location>
</feature>
<feature type="compositionally biased region" description="Basic and acidic residues" evidence="2">
    <location>
        <begin position="1149"/>
        <end position="1160"/>
    </location>
</feature>
<dbReference type="Proteomes" id="UP001174909">
    <property type="component" value="Unassembled WGS sequence"/>
</dbReference>
<evidence type="ECO:0000256" key="1">
    <source>
        <dbReference type="ARBA" id="ARBA00022658"/>
    </source>
</evidence>
<sequence length="1313" mass="145895">MAARVFDDPQYDSVDGSYDSPSAFLDQVPQIAAEDRRQQQQPPEQEQSGDYSTVDDFLDGSRGDGQSGDFSDGGDSLSEPEDGEEEQGEEGGEGRVRRKKSNRFSKIRQSQTENIERSTRIYVQGDIAPLQPMLSFKSRMARARSREELEEDGIYQGLRITDEQRQQIGIMPESIYMTVALETSRAVLENMSMEIGLQAYSRPASSEPQRQPSSVSPAYRGLVLHPPPLPPLNQGAPTRQRKCHAIIENIVKSEAAFLTSLKVAQQVYMKPLLEMSSPPIDKEQVKTLFGPIGDLMAHHELFYTALTQKSMDWGPKQLVGSVFMTFYRREVIAHYVKYVNNFTDAMATLQKNIKRKQKFVTFLEQRYRESKTSLSLQGLLLKPVQRFPQYILFLQDLIKYTPPHHPDRVTLQLALARCETIAEHLNEAKRTKEQQTIVAHLSSRVSQLPFKLSDSPNRCLLLQEQVTRLILSPQGSDNLVQHKRSLLLFNNMVMCAALNKKTNGDSRNVGLLEDAHYKCKWQSPLDTLSVVEPDYSNDIWDHMVAQDDSEEAAAYKTLKIEYMKYTQDFLTISKIASLVSALEDSYPGLKLATVQSLLRVLQRKLARTREELKRSQPGRLDVQIPSRDGTQRVHHTYLFESEKSKQTFVNNLRYATLKLKEENKTAWVCAESVEDDVIIDSVGHLPLFVESYHLTNNSECLTTECATKTHSNTVWFASCSSNTAEIAIIQSVTPTPILLKSFTVDSTRILAMCYVPRDSSSHQSSPLQSSMSSAIIGAPSLSANSETIWMGSQTGKYYKNQVFIAVEGNVYIYKRPKDSAWDLDNPVAFRIHDGDDPINCMCQVQQKLWLGAGNRCYVFNMASSRREGSFQLSQKVGAVVRNMASSGSGVWISLRRSSTVQLFHTVTKTLLQEIDIEKALRNIAARHNLGSKLHGVTNLHITSLLLCKGYLWLGTSTGAIMVYRTPYLKTVPVTTGKPYMALHGHSSGVRVLISTQTAGTLSSSRFDQFVSEEQERFQEEWEPVEADEGEFLPHVTREGEVFTAGGEDGSAPQPTEQGGDSSTFPPLPPPNFDDLSPTGTLKSTTDGGADGGASDEPGKADTLKAQRELNTDTGASTETATTATAQGSDESSETQLAMPVRRKSSNKRRSAEGGDGKGTDETEDTGTFRRLGTLDAAARAGKGRPSPVEEERESTLPQPRAEVTPPPLYDEVTPEDSPYLDRKRSPSPYEDPSTLHLAGPIPLHPLPDFFTTLEQSVAPALSGGSTEGAIYVLTGGRGFVSLQTGRRRSVHYIRPGDVSTSDESCIIAYEMKH</sequence>
<dbReference type="InterPro" id="IPR039919">
    <property type="entry name" value="ARHGEF10/ARHGEF17"/>
</dbReference>
<dbReference type="GO" id="GO:0005737">
    <property type="term" value="C:cytoplasm"/>
    <property type="evidence" value="ECO:0007669"/>
    <property type="project" value="UniProtKB-ARBA"/>
</dbReference>
<feature type="compositionally biased region" description="Acidic residues" evidence="2">
    <location>
        <begin position="78"/>
        <end position="91"/>
    </location>
</feature>
<protein>
    <submittedName>
        <fullName evidence="4">Rho guanine nucleotide exchange factor 10</fullName>
    </submittedName>
</protein>
<accession>A0AA35RDQ7</accession>
<dbReference type="Pfam" id="PF19057">
    <property type="entry name" value="PH_19"/>
    <property type="match status" value="1"/>
</dbReference>
<dbReference type="Pfam" id="PF19056">
    <property type="entry name" value="WD40_2"/>
    <property type="match status" value="1"/>
</dbReference>
<dbReference type="InterPro" id="IPR035899">
    <property type="entry name" value="DBL_dom_sf"/>
</dbReference>
<feature type="compositionally biased region" description="Low complexity" evidence="2">
    <location>
        <begin position="1072"/>
        <end position="1095"/>
    </location>
</feature>
<dbReference type="GO" id="GO:0030036">
    <property type="term" value="P:actin cytoskeleton organization"/>
    <property type="evidence" value="ECO:0007669"/>
    <property type="project" value="TreeGrafter"/>
</dbReference>
<feature type="compositionally biased region" description="Basic residues" evidence="2">
    <location>
        <begin position="96"/>
        <end position="106"/>
    </location>
</feature>
<organism evidence="4 5">
    <name type="scientific">Geodia barretti</name>
    <name type="common">Barrett's horny sponge</name>
    <dbReference type="NCBI Taxonomy" id="519541"/>
    <lineage>
        <taxon>Eukaryota</taxon>
        <taxon>Metazoa</taxon>
        <taxon>Porifera</taxon>
        <taxon>Demospongiae</taxon>
        <taxon>Heteroscleromorpha</taxon>
        <taxon>Tetractinellida</taxon>
        <taxon>Astrophorina</taxon>
        <taxon>Geodiidae</taxon>
        <taxon>Geodia</taxon>
    </lineage>
</organism>
<feature type="domain" description="DH" evidence="3">
    <location>
        <begin position="242"/>
        <end position="428"/>
    </location>
</feature>
<comment type="caution">
    <text evidence="4">The sequence shown here is derived from an EMBL/GenBank/DDBJ whole genome shotgun (WGS) entry which is preliminary data.</text>
</comment>
<dbReference type="InterPro" id="IPR011047">
    <property type="entry name" value="Quinoprotein_ADH-like_sf"/>
</dbReference>
<feature type="compositionally biased region" description="Basic and acidic residues" evidence="2">
    <location>
        <begin position="1096"/>
        <end position="1110"/>
    </location>
</feature>
<reference evidence="4" key="1">
    <citation type="submission" date="2023-03" db="EMBL/GenBank/DDBJ databases">
        <authorList>
            <person name="Steffen K."/>
            <person name="Cardenas P."/>
        </authorList>
    </citation>
    <scope>NUCLEOTIDE SEQUENCE</scope>
</reference>
<feature type="compositionally biased region" description="Polar residues" evidence="2">
    <location>
        <begin position="203"/>
        <end position="216"/>
    </location>
</feature>
<dbReference type="EMBL" id="CASHTH010000974">
    <property type="protein sequence ID" value="CAI8009583.1"/>
    <property type="molecule type" value="Genomic_DNA"/>
</dbReference>
<feature type="region of interest" description="Disordered" evidence="2">
    <location>
        <begin position="201"/>
        <end position="220"/>
    </location>
</feature>
<dbReference type="Gene3D" id="1.20.900.10">
    <property type="entry name" value="Dbl homology (DH) domain"/>
    <property type="match status" value="1"/>
</dbReference>
<name>A0AA35RDQ7_GEOBA</name>
<dbReference type="PANTHER" id="PTHR12877:SF7">
    <property type="entry name" value="RHO GUANINE NUCLEOTIDE EXCHANGE FACTOR 10-LIKE PROTEIN"/>
    <property type="match status" value="1"/>
</dbReference>
<dbReference type="PANTHER" id="PTHR12877">
    <property type="entry name" value="RHO GUANINE NUCLEOTIDE EXCHANGE FACTOR"/>
    <property type="match status" value="1"/>
</dbReference>
<evidence type="ECO:0000256" key="2">
    <source>
        <dbReference type="SAM" id="MobiDB-lite"/>
    </source>
</evidence>
<dbReference type="InterPro" id="IPR000219">
    <property type="entry name" value="DH_dom"/>
</dbReference>
<dbReference type="SUPFAM" id="SSF50998">
    <property type="entry name" value="Quinoprotein alcohol dehydrogenase-like"/>
    <property type="match status" value="1"/>
</dbReference>